<organism evidence="2 3">
    <name type="scientific">Lentisphaera profundi</name>
    <dbReference type="NCBI Taxonomy" id="1658616"/>
    <lineage>
        <taxon>Bacteria</taxon>
        <taxon>Pseudomonadati</taxon>
        <taxon>Lentisphaerota</taxon>
        <taxon>Lentisphaeria</taxon>
        <taxon>Lentisphaerales</taxon>
        <taxon>Lentisphaeraceae</taxon>
        <taxon>Lentisphaera</taxon>
    </lineage>
</organism>
<accession>A0ABY7VVC5</accession>
<gene>
    <name evidence="2" type="ORF">PQO03_20400</name>
</gene>
<dbReference type="Proteomes" id="UP001214250">
    <property type="component" value="Chromosome 2"/>
</dbReference>
<sequence length="262" mass="29046">MKKYTLIELLVAMGIFAFMMLLLMNFFSISTDLLGRETNRAVSNYEAGIFLSMIKTDLENSTINATYQWAYKDGGSGSGPGTNLNNIENQTQAGSGISTDSALRFFSYTYDNDGAISSSTRVQISYVYDSANYRIYRFAYPIVTVPIDFDDLENLSNNYGGIILEGVEEFRLMIYGNYATQEDYDYTPGSTSIPSTSSDGSFYTAAEDASAATGQSTDPDLINVYLKINDKNTLELPASVGKTNQLLQRRRQLSTQIPMAYN</sequence>
<dbReference type="EMBL" id="CP117812">
    <property type="protein sequence ID" value="WDE98181.1"/>
    <property type="molecule type" value="Genomic_DNA"/>
</dbReference>
<feature type="transmembrane region" description="Helical" evidence="1">
    <location>
        <begin position="6"/>
        <end position="27"/>
    </location>
</feature>
<keyword evidence="1" id="KW-0812">Transmembrane</keyword>
<keyword evidence="1" id="KW-1133">Transmembrane helix</keyword>
<keyword evidence="3" id="KW-1185">Reference proteome</keyword>
<evidence type="ECO:0000313" key="2">
    <source>
        <dbReference type="EMBL" id="WDE98181.1"/>
    </source>
</evidence>
<keyword evidence="1" id="KW-0472">Membrane</keyword>
<reference evidence="2 3" key="1">
    <citation type="submission" date="2023-02" db="EMBL/GenBank/DDBJ databases">
        <title>Genome sequence of Lentisphaera profundi SAORIC-696.</title>
        <authorList>
            <person name="Kim e."/>
            <person name="Cho J.-C."/>
            <person name="Choi A."/>
            <person name="Kang I."/>
        </authorList>
    </citation>
    <scope>NUCLEOTIDE SEQUENCE [LARGE SCALE GENOMIC DNA]</scope>
    <source>
        <strain evidence="2 3">SAORIC-696</strain>
    </source>
</reference>
<protein>
    <submittedName>
        <fullName evidence="2">Prepilin-type N-terminal cleavage/methylation domain-containing protein</fullName>
    </submittedName>
</protein>
<dbReference type="RefSeq" id="WP_274153002.1">
    <property type="nucleotide sequence ID" value="NZ_CP117812.1"/>
</dbReference>
<proteinExistence type="predicted"/>
<evidence type="ECO:0000256" key="1">
    <source>
        <dbReference type="SAM" id="Phobius"/>
    </source>
</evidence>
<name>A0ABY7VVC5_9BACT</name>
<evidence type="ECO:0000313" key="3">
    <source>
        <dbReference type="Proteomes" id="UP001214250"/>
    </source>
</evidence>